<keyword evidence="2" id="KW-0223">Dioxygenase</keyword>
<name>A0A5B1CEP6_9BACT</name>
<feature type="region of interest" description="Disordered" evidence="1">
    <location>
        <begin position="1"/>
        <end position="25"/>
    </location>
</feature>
<dbReference type="InterPro" id="IPR008775">
    <property type="entry name" value="Phytyl_CoA_dOase-like"/>
</dbReference>
<dbReference type="EMBL" id="VRLW01000001">
    <property type="protein sequence ID" value="KAA1258692.1"/>
    <property type="molecule type" value="Genomic_DNA"/>
</dbReference>
<sequence length="329" mass="37076">MPDTQPNANEFLSSDHASTDDINQQWDQDNQQWWDWYMSLAENSSETQTDLVTLPEPPSHPTPDADAMQRELDEAFELTDDQIASFQANSFIKLKDVISPGLLTLLRTELTTLLDAAGDQMGSRFGSLEMMWPDNEIIRALVFSKRLARLAAELLGVQKIRLYHDNALSKQPGCGRTPWHYDGHHFPIATKDVCTVWIPLQAIPLNMGPLGFAEGMDLVEMVADIPFNKFDTSYDARIIERFRERNVRINSTPFDLGEISFHHNYNFHTAGGNLTTTPRMVLATTYFGDGAKVIDAPHMVNGDWQRFMPGLNPGDVIDTPNNPILWQAG</sequence>
<evidence type="ECO:0000313" key="3">
    <source>
        <dbReference type="Proteomes" id="UP000322699"/>
    </source>
</evidence>
<protein>
    <submittedName>
        <fullName evidence="2">Phytanoyl-CoA dioxygenase (PhyH)</fullName>
    </submittedName>
</protein>
<dbReference type="GO" id="GO:0016706">
    <property type="term" value="F:2-oxoglutarate-dependent dioxygenase activity"/>
    <property type="evidence" value="ECO:0007669"/>
    <property type="project" value="UniProtKB-ARBA"/>
</dbReference>
<dbReference type="Pfam" id="PF05721">
    <property type="entry name" value="PhyH"/>
    <property type="match status" value="1"/>
</dbReference>
<proteinExistence type="predicted"/>
<dbReference type="RefSeq" id="WP_068265317.1">
    <property type="nucleotide sequence ID" value="NZ_LWSK01000083.1"/>
</dbReference>
<evidence type="ECO:0000256" key="1">
    <source>
        <dbReference type="SAM" id="MobiDB-lite"/>
    </source>
</evidence>
<comment type="caution">
    <text evidence="2">The sequence shown here is derived from an EMBL/GenBank/DDBJ whole genome shotgun (WGS) entry which is preliminary data.</text>
</comment>
<organism evidence="2 3">
    <name type="scientific">Rubripirellula obstinata</name>
    <dbReference type="NCBI Taxonomy" id="406547"/>
    <lineage>
        <taxon>Bacteria</taxon>
        <taxon>Pseudomonadati</taxon>
        <taxon>Planctomycetota</taxon>
        <taxon>Planctomycetia</taxon>
        <taxon>Pirellulales</taxon>
        <taxon>Pirellulaceae</taxon>
        <taxon>Rubripirellula</taxon>
    </lineage>
</organism>
<gene>
    <name evidence="2" type="ORF">LF1_12140</name>
</gene>
<dbReference type="GO" id="GO:0005506">
    <property type="term" value="F:iron ion binding"/>
    <property type="evidence" value="ECO:0007669"/>
    <property type="project" value="UniProtKB-ARBA"/>
</dbReference>
<keyword evidence="2" id="KW-0560">Oxidoreductase</keyword>
<dbReference type="PANTHER" id="PTHR20883:SF49">
    <property type="entry name" value="PHYTANOYL-COA DIOXYGENASE"/>
    <property type="match status" value="1"/>
</dbReference>
<evidence type="ECO:0000313" key="2">
    <source>
        <dbReference type="EMBL" id="KAA1258692.1"/>
    </source>
</evidence>
<keyword evidence="3" id="KW-1185">Reference proteome</keyword>
<accession>A0A5B1CEP6</accession>
<feature type="compositionally biased region" description="Polar residues" evidence="1">
    <location>
        <begin position="1"/>
        <end position="16"/>
    </location>
</feature>
<dbReference type="Proteomes" id="UP000322699">
    <property type="component" value="Unassembled WGS sequence"/>
</dbReference>
<dbReference type="PANTHER" id="PTHR20883">
    <property type="entry name" value="PHYTANOYL-COA DIOXYGENASE DOMAIN CONTAINING 1"/>
    <property type="match status" value="1"/>
</dbReference>
<dbReference type="OrthoDB" id="9814777at2"/>
<dbReference type="Gene3D" id="2.60.120.620">
    <property type="entry name" value="q2cbj1_9rhob like domain"/>
    <property type="match status" value="1"/>
</dbReference>
<dbReference type="SUPFAM" id="SSF51197">
    <property type="entry name" value="Clavaminate synthase-like"/>
    <property type="match status" value="1"/>
</dbReference>
<dbReference type="AlphaFoldDB" id="A0A5B1CEP6"/>
<reference evidence="2 3" key="1">
    <citation type="submission" date="2019-08" db="EMBL/GenBank/DDBJ databases">
        <title>Deep-cultivation of Planctomycetes and their phenomic and genomic characterization uncovers novel biology.</title>
        <authorList>
            <person name="Wiegand S."/>
            <person name="Jogler M."/>
            <person name="Boedeker C."/>
            <person name="Pinto D."/>
            <person name="Vollmers J."/>
            <person name="Rivas-Marin E."/>
            <person name="Kohn T."/>
            <person name="Peeters S.H."/>
            <person name="Heuer A."/>
            <person name="Rast P."/>
            <person name="Oberbeckmann S."/>
            <person name="Bunk B."/>
            <person name="Jeske O."/>
            <person name="Meyerdierks A."/>
            <person name="Storesund J.E."/>
            <person name="Kallscheuer N."/>
            <person name="Luecker S."/>
            <person name="Lage O.M."/>
            <person name="Pohl T."/>
            <person name="Merkel B.J."/>
            <person name="Hornburger P."/>
            <person name="Mueller R.-W."/>
            <person name="Bruemmer F."/>
            <person name="Labrenz M."/>
            <person name="Spormann A.M."/>
            <person name="Op Den Camp H."/>
            <person name="Overmann J."/>
            <person name="Amann R."/>
            <person name="Jetten M.S.M."/>
            <person name="Mascher T."/>
            <person name="Medema M.H."/>
            <person name="Devos D.P."/>
            <person name="Kaster A.-K."/>
            <person name="Ovreas L."/>
            <person name="Rohde M."/>
            <person name="Galperin M.Y."/>
            <person name="Jogler C."/>
        </authorList>
    </citation>
    <scope>NUCLEOTIDE SEQUENCE [LARGE SCALE GENOMIC DNA]</scope>
    <source>
        <strain evidence="2 3">LF1</strain>
    </source>
</reference>